<evidence type="ECO:0000256" key="1">
    <source>
        <dbReference type="SAM" id="MobiDB-lite"/>
    </source>
</evidence>
<dbReference type="SMART" id="SM00256">
    <property type="entry name" value="FBOX"/>
    <property type="match status" value="1"/>
</dbReference>
<evidence type="ECO:0000313" key="4">
    <source>
        <dbReference type="Proteomes" id="UP000184267"/>
    </source>
</evidence>
<dbReference type="Pfam" id="PF00646">
    <property type="entry name" value="F-box"/>
    <property type="match status" value="1"/>
</dbReference>
<dbReference type="EMBL" id="MNAD01000297">
    <property type="protein sequence ID" value="OJT14376.1"/>
    <property type="molecule type" value="Genomic_DNA"/>
</dbReference>
<dbReference type="PROSITE" id="PS50181">
    <property type="entry name" value="FBOX"/>
    <property type="match status" value="1"/>
</dbReference>
<feature type="compositionally biased region" description="Basic and acidic residues" evidence="1">
    <location>
        <begin position="27"/>
        <end position="37"/>
    </location>
</feature>
<reference evidence="3 4" key="1">
    <citation type="submission" date="2016-10" db="EMBL/GenBank/DDBJ databases">
        <title>Genome sequence of the basidiomycete white-rot fungus Trametes pubescens.</title>
        <authorList>
            <person name="Makela M.R."/>
            <person name="Granchi Z."/>
            <person name="Peng M."/>
            <person name="De Vries R.P."/>
            <person name="Grigoriev I."/>
            <person name="Riley R."/>
            <person name="Hilden K."/>
        </authorList>
    </citation>
    <scope>NUCLEOTIDE SEQUENCE [LARGE SCALE GENOMIC DNA]</scope>
    <source>
        <strain evidence="3 4">FBCC735</strain>
    </source>
</reference>
<evidence type="ECO:0000313" key="3">
    <source>
        <dbReference type="EMBL" id="OJT14376.1"/>
    </source>
</evidence>
<feature type="region of interest" description="Disordered" evidence="1">
    <location>
        <begin position="27"/>
        <end position="61"/>
    </location>
</feature>
<sequence>MPPRKKLKTTAASTPRASTRLALIAEAQRERESDRLASRASETAETPTEDRVGTQLATDGNEGRPVVICEPREVLLNLPLDILMEIMSFLRPRDLLTLPRTSKDFRAYLTSRRSIPCWKAARQRWEDLPDCPSDISEMHYARLVFTEECHVRSVVPTTSITGLSLPQSPELRAARGHVDLEAPSARVLTMRERSVWVSFRVFAAVLTFKVCRLVKARHVNALIKKVQKASERSDPVLLNESLHVTKTWKYDTLYLKDDVQNLQARWVVSKSKKEKARVAQEQMNMVTHRQEAHAAFTSSITQRLKSEGWEEDLEALDDVKWWYFARETHVDHAHALTDDEWPAICQDLTGYMEDLRARRLKEVWERALAQRLADLYTVLSAHEAQQGRRTAASDAQAQIADLAQDPVFRKVVYAPMSAKISADSFTPLLTSIPALRATWHDERAREFRALISTALDDWEPPAPESESEPDRDVDPLALAVATFCCTVCKRAEMRWPAVLAHRCARPTSETDKMFMQQLDALCVKRGLPLSWGGTQSMFKANKNIEKECVTIGACGLDPRRATVEDMERSGCAVRLFCKICAVPAVGYLEAYSWKATVAHERPRCSMVFGPSRDVVDNKWQVLDAEHTATVLELEAALCANPGQQQLPDAFGCAHCCACTDMPPMKHCMSEHGIDDPKIDEDYYVHLDSIASTFGRVSQKTSPILIYPEHARGDRVAVKDVKAGRAFFSTSLFVS</sequence>
<dbReference type="Gene3D" id="1.20.1280.50">
    <property type="match status" value="1"/>
</dbReference>
<proteinExistence type="predicted"/>
<feature type="domain" description="F-box" evidence="2">
    <location>
        <begin position="72"/>
        <end position="128"/>
    </location>
</feature>
<accession>A0A1M2W3I9</accession>
<evidence type="ECO:0000259" key="2">
    <source>
        <dbReference type="PROSITE" id="PS50181"/>
    </source>
</evidence>
<name>A0A1M2W3I9_TRAPU</name>
<dbReference type="InterPro" id="IPR036047">
    <property type="entry name" value="F-box-like_dom_sf"/>
</dbReference>
<protein>
    <recommendedName>
        <fullName evidence="2">F-box domain-containing protein</fullName>
    </recommendedName>
</protein>
<dbReference type="OMA" id="VICEPRE"/>
<dbReference type="CDD" id="cd09917">
    <property type="entry name" value="F-box_SF"/>
    <property type="match status" value="1"/>
</dbReference>
<dbReference type="InterPro" id="IPR001810">
    <property type="entry name" value="F-box_dom"/>
</dbReference>
<keyword evidence="4" id="KW-1185">Reference proteome</keyword>
<dbReference type="OrthoDB" id="2322499at2759"/>
<organism evidence="3 4">
    <name type="scientific">Trametes pubescens</name>
    <name type="common">White-rot fungus</name>
    <dbReference type="NCBI Taxonomy" id="154538"/>
    <lineage>
        <taxon>Eukaryota</taxon>
        <taxon>Fungi</taxon>
        <taxon>Dikarya</taxon>
        <taxon>Basidiomycota</taxon>
        <taxon>Agaricomycotina</taxon>
        <taxon>Agaricomycetes</taxon>
        <taxon>Polyporales</taxon>
        <taxon>Polyporaceae</taxon>
        <taxon>Trametes</taxon>
    </lineage>
</organism>
<gene>
    <name evidence="3" type="ORF">TRAPUB_9072</name>
</gene>
<dbReference type="SUPFAM" id="SSF81383">
    <property type="entry name" value="F-box domain"/>
    <property type="match status" value="1"/>
</dbReference>
<comment type="caution">
    <text evidence="3">The sequence shown here is derived from an EMBL/GenBank/DDBJ whole genome shotgun (WGS) entry which is preliminary data.</text>
</comment>
<dbReference type="Proteomes" id="UP000184267">
    <property type="component" value="Unassembled WGS sequence"/>
</dbReference>
<dbReference type="AlphaFoldDB" id="A0A1M2W3I9"/>